<dbReference type="PANTHER" id="PTHR47429:SF2">
    <property type="entry name" value="PROTEIN TWIN LOV 1"/>
    <property type="match status" value="1"/>
</dbReference>
<evidence type="ECO:0000256" key="5">
    <source>
        <dbReference type="ARBA" id="ARBA00022606"/>
    </source>
</evidence>
<evidence type="ECO:0000256" key="9">
    <source>
        <dbReference type="ARBA" id="ARBA00022741"/>
    </source>
</evidence>
<keyword evidence="7" id="KW-0288">FMN</keyword>
<evidence type="ECO:0000313" key="18">
    <source>
        <dbReference type="Proteomes" id="UP000008808"/>
    </source>
</evidence>
<dbReference type="KEGG" id="eli:ELI_07650"/>
<keyword evidence="4" id="KW-0597">Phosphoprotein</keyword>
<dbReference type="RefSeq" id="WP_011414456.1">
    <property type="nucleotide sequence ID" value="NC_007722.1"/>
</dbReference>
<evidence type="ECO:0000256" key="8">
    <source>
        <dbReference type="ARBA" id="ARBA00022679"/>
    </source>
</evidence>
<dbReference type="InterPro" id="IPR035965">
    <property type="entry name" value="PAS-like_dom_sf"/>
</dbReference>
<dbReference type="InterPro" id="IPR001610">
    <property type="entry name" value="PAC"/>
</dbReference>
<feature type="region of interest" description="Disordered" evidence="14">
    <location>
        <begin position="1"/>
        <end position="29"/>
    </location>
</feature>
<dbReference type="GO" id="GO:0009881">
    <property type="term" value="F:photoreceptor activity"/>
    <property type="evidence" value="ECO:0007669"/>
    <property type="project" value="UniProtKB-KW"/>
</dbReference>
<dbReference type="Pfam" id="PF13426">
    <property type="entry name" value="PAS_9"/>
    <property type="match status" value="1"/>
</dbReference>
<evidence type="ECO:0000313" key="17">
    <source>
        <dbReference type="EMBL" id="ABC63622.1"/>
    </source>
</evidence>
<evidence type="ECO:0000256" key="6">
    <source>
        <dbReference type="ARBA" id="ARBA00022630"/>
    </source>
</evidence>
<dbReference type="Gene3D" id="3.30.450.20">
    <property type="entry name" value="PAS domain"/>
    <property type="match status" value="1"/>
</dbReference>
<dbReference type="PANTHER" id="PTHR47429">
    <property type="entry name" value="PROTEIN TWIN LOV 1"/>
    <property type="match status" value="1"/>
</dbReference>
<dbReference type="CDD" id="cd00130">
    <property type="entry name" value="PAS"/>
    <property type="match status" value="1"/>
</dbReference>
<accession>Q2N9L9</accession>
<dbReference type="SMART" id="SM00086">
    <property type="entry name" value="PAC"/>
    <property type="match status" value="1"/>
</dbReference>
<evidence type="ECO:0000256" key="13">
    <source>
        <dbReference type="ARBA" id="ARBA00023170"/>
    </source>
</evidence>
<evidence type="ECO:0000256" key="11">
    <source>
        <dbReference type="ARBA" id="ARBA00022840"/>
    </source>
</evidence>
<keyword evidence="8" id="KW-0808">Transferase</keyword>
<dbReference type="InterPro" id="IPR000014">
    <property type="entry name" value="PAS"/>
</dbReference>
<dbReference type="EMBL" id="CP000157">
    <property type="protein sequence ID" value="ABC63622.1"/>
    <property type="molecule type" value="Genomic_DNA"/>
</dbReference>
<keyword evidence="18" id="KW-1185">Reference proteome</keyword>
<evidence type="ECO:0000259" key="16">
    <source>
        <dbReference type="PROSITE" id="PS50113"/>
    </source>
</evidence>
<name>Q2N9L9_ERYLH</name>
<dbReference type="SMART" id="SM00091">
    <property type="entry name" value="PAS"/>
    <property type="match status" value="1"/>
</dbReference>
<evidence type="ECO:0000256" key="3">
    <source>
        <dbReference type="ARBA" id="ARBA00022543"/>
    </source>
</evidence>
<dbReference type="SMART" id="SM00911">
    <property type="entry name" value="HWE_HK"/>
    <property type="match status" value="1"/>
</dbReference>
<dbReference type="InterPro" id="IPR000700">
    <property type="entry name" value="PAS-assoc_C"/>
</dbReference>
<reference evidence="18" key="1">
    <citation type="journal article" date="2009" name="J. Bacteriol.">
        <title>Complete genome sequence of Erythrobacter litoralis HTCC2594.</title>
        <authorList>
            <person name="Oh H.M."/>
            <person name="Giovannoni S.J."/>
            <person name="Ferriera S."/>
            <person name="Johnson J."/>
            <person name="Cho J.C."/>
        </authorList>
    </citation>
    <scope>NUCLEOTIDE SEQUENCE [LARGE SCALE GENOMIC DNA]</scope>
    <source>
        <strain evidence="18">HTCC2594</strain>
    </source>
</reference>
<dbReference type="NCBIfam" id="NF010077">
    <property type="entry name" value="PRK13559.1"/>
    <property type="match status" value="1"/>
</dbReference>
<evidence type="ECO:0000256" key="14">
    <source>
        <dbReference type="SAM" id="MobiDB-lite"/>
    </source>
</evidence>
<keyword evidence="5" id="KW-0716">Sensory transduction</keyword>
<dbReference type="AlphaFoldDB" id="Q2N9L9"/>
<dbReference type="GO" id="GO:0005524">
    <property type="term" value="F:ATP binding"/>
    <property type="evidence" value="ECO:0007669"/>
    <property type="project" value="UniProtKB-KW"/>
</dbReference>
<dbReference type="InterPro" id="IPR011102">
    <property type="entry name" value="Sig_transdc_His_kinase_HWE"/>
</dbReference>
<dbReference type="STRING" id="314225.ELI_07650"/>
<keyword evidence="10 17" id="KW-0418">Kinase</keyword>
<sequence>MDDQPTTRANRVGHPESSRQAYSSESGATHGSLAFPGASGLLFEQAMAQTRMAVCLTDPHQPDHPIVFCNAAFERLTGYEEKDIIGRNCRFLQGARTDESQVARIRDALAKEEVAVVELLNYRKDGSTFWNALHLGPIYDESGKLKYFFRSQWDVTDIHEARAEQRHAKAMAREVSHRLKNVFSVIAGIVNITGRSMDARPVASRINERVQALGRAYEPTLDEAFMGTIEVGQAIRAILAPYDPEGDRVSLEGNGVRTEPNAISSIGLTLHELASNAIKYGALSNETGTIDVSWHHERDDHDRRRLVIDWKESGGPTIEGPPETGGTGFDISETLLSYSNGTLEKRWDRDGLFVRIAIPIEQ</sequence>
<proteinExistence type="predicted"/>
<evidence type="ECO:0000256" key="7">
    <source>
        <dbReference type="ARBA" id="ARBA00022643"/>
    </source>
</evidence>
<comment type="catalytic activity">
    <reaction evidence="1">
        <text>ATP + protein L-histidine = ADP + protein N-phospho-L-histidine.</text>
        <dbReference type="EC" id="2.7.13.3"/>
    </reaction>
</comment>
<dbReference type="SUPFAM" id="SSF55785">
    <property type="entry name" value="PYP-like sensor domain (PAS domain)"/>
    <property type="match status" value="1"/>
</dbReference>
<feature type="domain" description="PAS" evidence="15">
    <location>
        <begin position="66"/>
        <end position="88"/>
    </location>
</feature>
<dbReference type="Proteomes" id="UP000008808">
    <property type="component" value="Chromosome"/>
</dbReference>
<evidence type="ECO:0000256" key="2">
    <source>
        <dbReference type="ARBA" id="ARBA00012438"/>
    </source>
</evidence>
<evidence type="ECO:0000256" key="10">
    <source>
        <dbReference type="ARBA" id="ARBA00022777"/>
    </source>
</evidence>
<organism evidence="17 18">
    <name type="scientific">Erythrobacter litoralis (strain HTCC2594)</name>
    <dbReference type="NCBI Taxonomy" id="314225"/>
    <lineage>
        <taxon>Bacteria</taxon>
        <taxon>Pseudomonadati</taxon>
        <taxon>Pseudomonadota</taxon>
        <taxon>Alphaproteobacteria</taxon>
        <taxon>Sphingomonadales</taxon>
        <taxon>Erythrobacteraceae</taxon>
        <taxon>Erythrobacter/Porphyrobacter group</taxon>
        <taxon>Erythrobacter</taxon>
    </lineage>
</organism>
<evidence type="ECO:0000259" key="15">
    <source>
        <dbReference type="PROSITE" id="PS50112"/>
    </source>
</evidence>
<dbReference type="EC" id="2.7.13.3" evidence="2"/>
<feature type="domain" description="PAC" evidence="16">
    <location>
        <begin position="110"/>
        <end position="167"/>
    </location>
</feature>
<dbReference type="PROSITE" id="PS50112">
    <property type="entry name" value="PAS"/>
    <property type="match status" value="1"/>
</dbReference>
<keyword evidence="11" id="KW-0067">ATP-binding</keyword>
<keyword evidence="12" id="KW-0157">Chromophore</keyword>
<gene>
    <name evidence="17" type="ordered locus">ELI_07650</name>
</gene>
<dbReference type="OrthoDB" id="136506at2"/>
<keyword evidence="3" id="KW-0600">Photoreceptor protein</keyword>
<dbReference type="Pfam" id="PF07536">
    <property type="entry name" value="HWE_HK"/>
    <property type="match status" value="1"/>
</dbReference>
<dbReference type="eggNOG" id="COG3920">
    <property type="taxonomic scope" value="Bacteria"/>
</dbReference>
<evidence type="ECO:0000256" key="12">
    <source>
        <dbReference type="ARBA" id="ARBA00022991"/>
    </source>
</evidence>
<dbReference type="Gene3D" id="3.30.565.10">
    <property type="entry name" value="Histidine kinase-like ATPase, C-terminal domain"/>
    <property type="match status" value="1"/>
</dbReference>
<keyword evidence="13" id="KW-0675">Receptor</keyword>
<evidence type="ECO:0000256" key="4">
    <source>
        <dbReference type="ARBA" id="ARBA00022553"/>
    </source>
</evidence>
<keyword evidence="9" id="KW-0547">Nucleotide-binding</keyword>
<dbReference type="PROSITE" id="PS50113">
    <property type="entry name" value="PAC"/>
    <property type="match status" value="1"/>
</dbReference>
<feature type="compositionally biased region" description="Polar residues" evidence="14">
    <location>
        <begin position="18"/>
        <end position="29"/>
    </location>
</feature>
<dbReference type="InterPro" id="IPR036890">
    <property type="entry name" value="HATPase_C_sf"/>
</dbReference>
<protein>
    <recommendedName>
        <fullName evidence="2">histidine kinase</fullName>
        <ecNumber evidence="2">2.7.13.3</ecNumber>
    </recommendedName>
</protein>
<evidence type="ECO:0000256" key="1">
    <source>
        <dbReference type="ARBA" id="ARBA00000085"/>
    </source>
</evidence>
<dbReference type="HOGENOM" id="CLU_000445_114_57_5"/>
<keyword evidence="6" id="KW-0285">Flavoprotein</keyword>
<dbReference type="GO" id="GO:0004673">
    <property type="term" value="F:protein histidine kinase activity"/>
    <property type="evidence" value="ECO:0007669"/>
    <property type="project" value="UniProtKB-EC"/>
</dbReference>
<dbReference type="NCBIfam" id="TIGR00229">
    <property type="entry name" value="sensory_box"/>
    <property type="match status" value="1"/>
</dbReference>